<accession>A1RVG6</accession>
<protein>
    <submittedName>
        <fullName evidence="1">Uncharacterized protein</fullName>
    </submittedName>
</protein>
<dbReference type="AlphaFoldDB" id="A1RVG6"/>
<organism evidence="1 2">
    <name type="scientific">Pyrobaculum islandicum (strain DSM 4184 / JCM 9189 / GEO3)</name>
    <dbReference type="NCBI Taxonomy" id="384616"/>
    <lineage>
        <taxon>Archaea</taxon>
        <taxon>Thermoproteota</taxon>
        <taxon>Thermoprotei</taxon>
        <taxon>Thermoproteales</taxon>
        <taxon>Thermoproteaceae</taxon>
        <taxon>Pyrobaculum</taxon>
    </lineage>
</organism>
<gene>
    <name evidence="1" type="ordered locus">Pisl_1799</name>
</gene>
<dbReference type="Proteomes" id="UP000002595">
    <property type="component" value="Chromosome"/>
</dbReference>
<evidence type="ECO:0000313" key="1">
    <source>
        <dbReference type="EMBL" id="ABL88948.1"/>
    </source>
</evidence>
<dbReference type="RefSeq" id="WP_011763523.1">
    <property type="nucleotide sequence ID" value="NC_008701.1"/>
</dbReference>
<proteinExistence type="predicted"/>
<dbReference type="STRING" id="384616.Pisl_1799"/>
<dbReference type="KEGG" id="pis:Pisl_1799"/>
<keyword evidence="2" id="KW-1185">Reference proteome</keyword>
<evidence type="ECO:0000313" key="2">
    <source>
        <dbReference type="Proteomes" id="UP000002595"/>
    </source>
</evidence>
<reference evidence="1" key="1">
    <citation type="submission" date="2006-12" db="EMBL/GenBank/DDBJ databases">
        <title>Complete sequence of Pyrobaculum islandicum DSM 4184.</title>
        <authorList>
            <person name="Copeland A."/>
            <person name="Lucas S."/>
            <person name="Lapidus A."/>
            <person name="Barry K."/>
            <person name="Detter J.C."/>
            <person name="Glavina del Rio T."/>
            <person name="Dalin E."/>
            <person name="Tice H."/>
            <person name="Pitluck S."/>
            <person name="Meincke L."/>
            <person name="Brettin T."/>
            <person name="Bruce D."/>
            <person name="Han C."/>
            <person name="Tapia R."/>
            <person name="Gilna P."/>
            <person name="Schmutz J."/>
            <person name="Larimer F."/>
            <person name="Land M."/>
            <person name="Hauser L."/>
            <person name="Kyrpides N."/>
            <person name="Mikhailova N."/>
            <person name="Cozen A.E."/>
            <person name="Fitz-Gibbon S.T."/>
            <person name="House C.H."/>
            <person name="Saltikov C."/>
            <person name="Lowe T."/>
            <person name="Richardson P."/>
        </authorList>
    </citation>
    <scope>NUCLEOTIDE SEQUENCE [LARGE SCALE GENOMIC DNA]</scope>
    <source>
        <strain evidence="1">DSM 4184</strain>
    </source>
</reference>
<dbReference type="OrthoDB" id="26042at2157"/>
<dbReference type="GeneID" id="4618203"/>
<name>A1RVG6_PYRIL</name>
<sequence>MEHILRELKQYWPHFENADIAKAYHDELEKFETWIKEVGLKLLALRAKEAAEKGNPVARDYPEEYIKGLIRRGQAKILVNMFAAYLVSKGKATQYWLIKNKFVAGGESIATWIRLLKKIYTPNSSAV</sequence>
<dbReference type="HOGENOM" id="CLU_2044499_0_0_2"/>
<dbReference type="EMBL" id="CP000504">
    <property type="protein sequence ID" value="ABL88948.1"/>
    <property type="molecule type" value="Genomic_DNA"/>
</dbReference>
<dbReference type="eggNOG" id="arCOG05550">
    <property type="taxonomic scope" value="Archaea"/>
</dbReference>